<accession>A0A0W8IBI9</accession>
<evidence type="ECO:0000313" key="1">
    <source>
        <dbReference type="EMBL" id="KUG57330.1"/>
    </source>
</evidence>
<dbReference type="Proteomes" id="UP000053512">
    <property type="component" value="Unassembled WGS sequence"/>
</dbReference>
<dbReference type="AlphaFoldDB" id="A0A0W8IBI9"/>
<evidence type="ECO:0000313" key="2">
    <source>
        <dbReference type="Proteomes" id="UP000053512"/>
    </source>
</evidence>
<dbReference type="EMBL" id="LQBK01000017">
    <property type="protein sequence ID" value="KUG57330.1"/>
    <property type="molecule type" value="Genomic_DNA"/>
</dbReference>
<gene>
    <name evidence="1" type="ORF">AVL61_14495</name>
</gene>
<sequence length="59" mass="6685">MTVDAPPERIWPWLAQLGQGRGGLYSFERLENLIGCRMRNTDRILPEHQDLSAGASRTC</sequence>
<name>A0A0W8IBI9_KOCRO</name>
<dbReference type="RefSeq" id="WP_058874129.1">
    <property type="nucleotide sequence ID" value="NZ_LQBK01000017.1"/>
</dbReference>
<reference evidence="2" key="1">
    <citation type="submission" date="2015-12" db="EMBL/GenBank/DDBJ databases">
        <authorList>
            <person name="Nair G.R."/>
            <person name="Kaur G."/>
            <person name="Mayilraj S."/>
        </authorList>
    </citation>
    <scope>NUCLEOTIDE SEQUENCE [LARGE SCALE GENOMIC DNA]</scope>
    <source>
        <strain evidence="2">CD08_4</strain>
    </source>
</reference>
<proteinExistence type="predicted"/>
<organism evidence="1 2">
    <name type="scientific">Kocuria rosea subsp. polaris</name>
    <dbReference type="NCBI Taxonomy" id="136273"/>
    <lineage>
        <taxon>Bacteria</taxon>
        <taxon>Bacillati</taxon>
        <taxon>Actinomycetota</taxon>
        <taxon>Actinomycetes</taxon>
        <taxon>Micrococcales</taxon>
        <taxon>Micrococcaceae</taxon>
        <taxon>Kocuria</taxon>
    </lineage>
</organism>
<comment type="caution">
    <text evidence="1">The sequence shown here is derived from an EMBL/GenBank/DDBJ whole genome shotgun (WGS) entry which is preliminary data.</text>
</comment>
<protein>
    <submittedName>
        <fullName evidence="1">Uncharacterized protein</fullName>
    </submittedName>
</protein>